<protein>
    <recommendedName>
        <fullName evidence="1">Bet v I/Major latex protein domain-containing protein</fullName>
    </recommendedName>
</protein>
<dbReference type="GO" id="GO:0006952">
    <property type="term" value="P:defense response"/>
    <property type="evidence" value="ECO:0007669"/>
    <property type="project" value="InterPro"/>
</dbReference>
<reference evidence="2" key="1">
    <citation type="submission" date="2024-03" db="EMBL/GenBank/DDBJ databases">
        <title>WGS assembly of Saponaria officinalis var. Norfolk2.</title>
        <authorList>
            <person name="Jenkins J."/>
            <person name="Shu S."/>
            <person name="Grimwood J."/>
            <person name="Barry K."/>
            <person name="Goodstein D."/>
            <person name="Schmutz J."/>
            <person name="Leebens-Mack J."/>
            <person name="Osbourn A."/>
        </authorList>
    </citation>
    <scope>NUCLEOTIDE SEQUENCE [LARGE SCALE GENOMIC DNA]</scope>
    <source>
        <strain evidence="2">JIC</strain>
    </source>
</reference>
<dbReference type="AlphaFoldDB" id="A0AAW1M0F6"/>
<dbReference type="InterPro" id="IPR051761">
    <property type="entry name" value="MLP-like_ligand-binding"/>
</dbReference>
<keyword evidence="3" id="KW-1185">Reference proteome</keyword>
<organism evidence="2 3">
    <name type="scientific">Saponaria officinalis</name>
    <name type="common">Common soapwort</name>
    <name type="synonym">Lychnis saponaria</name>
    <dbReference type="NCBI Taxonomy" id="3572"/>
    <lineage>
        <taxon>Eukaryota</taxon>
        <taxon>Viridiplantae</taxon>
        <taxon>Streptophyta</taxon>
        <taxon>Embryophyta</taxon>
        <taxon>Tracheophyta</taxon>
        <taxon>Spermatophyta</taxon>
        <taxon>Magnoliopsida</taxon>
        <taxon>eudicotyledons</taxon>
        <taxon>Gunneridae</taxon>
        <taxon>Pentapetalae</taxon>
        <taxon>Caryophyllales</taxon>
        <taxon>Caryophyllaceae</taxon>
        <taxon>Caryophylleae</taxon>
        <taxon>Saponaria</taxon>
    </lineage>
</organism>
<feature type="domain" description="Bet v I/Major latex protein" evidence="1">
    <location>
        <begin position="2"/>
        <end position="154"/>
    </location>
</feature>
<evidence type="ECO:0000313" key="3">
    <source>
        <dbReference type="Proteomes" id="UP001443914"/>
    </source>
</evidence>
<accession>A0AAW1M0F6</accession>
<comment type="caution">
    <text evidence="2">The sequence shown here is derived from an EMBL/GenBank/DDBJ whole genome shotgun (WGS) entry which is preliminary data.</text>
</comment>
<gene>
    <name evidence="2" type="ORF">RND81_03G150700</name>
</gene>
<sequence length="155" mass="18013">MAQLHKVEGQVEIKSNANKFFEIWARKTNLISEWCRDKYPKIELNEGTYWHSLGAIITWHFFALGRHDYVKTIVAEIDDDNKIVSYDYTEGHGQLRSNYKSLKSKIQAIPKGEGCIVKWSFEYEKKCENVPDARIYIDFLLDCAKNIDARLCGST</sequence>
<dbReference type="Pfam" id="PF00407">
    <property type="entry name" value="Bet_v_1"/>
    <property type="match status" value="1"/>
</dbReference>
<dbReference type="Proteomes" id="UP001443914">
    <property type="component" value="Unassembled WGS sequence"/>
</dbReference>
<dbReference type="PANTHER" id="PTHR31907">
    <property type="entry name" value="MLP-LIKE PROTEIN 423"/>
    <property type="match status" value="1"/>
</dbReference>
<dbReference type="InterPro" id="IPR023393">
    <property type="entry name" value="START-like_dom_sf"/>
</dbReference>
<name>A0AAW1M0F6_SAPOF</name>
<dbReference type="Gene3D" id="3.30.530.20">
    <property type="match status" value="1"/>
</dbReference>
<proteinExistence type="predicted"/>
<dbReference type="SUPFAM" id="SSF55961">
    <property type="entry name" value="Bet v1-like"/>
    <property type="match status" value="1"/>
</dbReference>
<dbReference type="InterPro" id="IPR000916">
    <property type="entry name" value="Bet_v_I/MLP"/>
</dbReference>
<evidence type="ECO:0000313" key="2">
    <source>
        <dbReference type="EMBL" id="KAK9742134.1"/>
    </source>
</evidence>
<dbReference type="SMART" id="SM01037">
    <property type="entry name" value="Bet_v_1"/>
    <property type="match status" value="1"/>
</dbReference>
<dbReference type="EMBL" id="JBDFQZ010000003">
    <property type="protein sequence ID" value="KAK9742134.1"/>
    <property type="molecule type" value="Genomic_DNA"/>
</dbReference>
<evidence type="ECO:0000259" key="1">
    <source>
        <dbReference type="SMART" id="SM01037"/>
    </source>
</evidence>